<evidence type="ECO:0000313" key="2">
    <source>
        <dbReference type="Proteomes" id="UP001168821"/>
    </source>
</evidence>
<dbReference type="Proteomes" id="UP001168821">
    <property type="component" value="Unassembled WGS sequence"/>
</dbReference>
<comment type="caution">
    <text evidence="1">The sequence shown here is derived from an EMBL/GenBank/DDBJ whole genome shotgun (WGS) entry which is preliminary data.</text>
</comment>
<organism evidence="1 2">
    <name type="scientific">Zophobas morio</name>
    <dbReference type="NCBI Taxonomy" id="2755281"/>
    <lineage>
        <taxon>Eukaryota</taxon>
        <taxon>Metazoa</taxon>
        <taxon>Ecdysozoa</taxon>
        <taxon>Arthropoda</taxon>
        <taxon>Hexapoda</taxon>
        <taxon>Insecta</taxon>
        <taxon>Pterygota</taxon>
        <taxon>Neoptera</taxon>
        <taxon>Endopterygota</taxon>
        <taxon>Coleoptera</taxon>
        <taxon>Polyphaga</taxon>
        <taxon>Cucujiformia</taxon>
        <taxon>Tenebrionidae</taxon>
        <taxon>Zophobas</taxon>
    </lineage>
</organism>
<proteinExistence type="predicted"/>
<accession>A0AA38IGA4</accession>
<dbReference type="EMBL" id="JALNTZ010000004">
    <property type="protein sequence ID" value="KAJ3654901.1"/>
    <property type="molecule type" value="Genomic_DNA"/>
</dbReference>
<evidence type="ECO:0000313" key="1">
    <source>
        <dbReference type="EMBL" id="KAJ3654901.1"/>
    </source>
</evidence>
<keyword evidence="2" id="KW-1185">Reference proteome</keyword>
<reference evidence="1" key="1">
    <citation type="journal article" date="2023" name="G3 (Bethesda)">
        <title>Whole genome assemblies of Zophobas morio and Tenebrio molitor.</title>
        <authorList>
            <person name="Kaur S."/>
            <person name="Stinson S.A."/>
            <person name="diCenzo G.C."/>
        </authorList>
    </citation>
    <scope>NUCLEOTIDE SEQUENCE</scope>
    <source>
        <strain evidence="1">QUZm001</strain>
    </source>
</reference>
<protein>
    <submittedName>
        <fullName evidence="1">Uncharacterized protein</fullName>
    </submittedName>
</protein>
<gene>
    <name evidence="1" type="ORF">Zmor_014054</name>
</gene>
<dbReference type="AlphaFoldDB" id="A0AA38IGA4"/>
<sequence length="186" mass="20775">MSPLASFSHEQQLSQLTSNLCIPFLRLILNVSSSQFILGHCSHIPNPLSNIDPSNTFATQGRLSRGYSARIRTLGRVTCRPHHPQPVSAVSLLCDMTSASITFVHDHCLPFSSTFGRPTQTLRLQNAIFFLDRSLNHTGFRSIPNEIVTFPPPNFILIRSRPSSTFTTAYPNLLFLPTVFTFVVVF</sequence>
<name>A0AA38IGA4_9CUCU</name>